<dbReference type="AlphaFoldDB" id="A0AAN6TEF7"/>
<dbReference type="GeneID" id="89942504"/>
<organism evidence="2 3">
    <name type="scientific">Canariomyces notabilis</name>
    <dbReference type="NCBI Taxonomy" id="2074819"/>
    <lineage>
        <taxon>Eukaryota</taxon>
        <taxon>Fungi</taxon>
        <taxon>Dikarya</taxon>
        <taxon>Ascomycota</taxon>
        <taxon>Pezizomycotina</taxon>
        <taxon>Sordariomycetes</taxon>
        <taxon>Sordariomycetidae</taxon>
        <taxon>Sordariales</taxon>
        <taxon>Chaetomiaceae</taxon>
        <taxon>Canariomyces</taxon>
    </lineage>
</organism>
<keyword evidence="3" id="KW-1185">Reference proteome</keyword>
<name>A0AAN6TEF7_9PEZI</name>
<evidence type="ECO:0000313" key="2">
    <source>
        <dbReference type="EMBL" id="KAK4112907.1"/>
    </source>
</evidence>
<dbReference type="RefSeq" id="XP_064670477.1">
    <property type="nucleotide sequence ID" value="XM_064818378.1"/>
</dbReference>
<evidence type="ECO:0000313" key="3">
    <source>
        <dbReference type="Proteomes" id="UP001302812"/>
    </source>
</evidence>
<reference evidence="2" key="1">
    <citation type="journal article" date="2023" name="Mol. Phylogenet. Evol.">
        <title>Genome-scale phylogeny and comparative genomics of the fungal order Sordariales.</title>
        <authorList>
            <person name="Hensen N."/>
            <person name="Bonometti L."/>
            <person name="Westerberg I."/>
            <person name="Brannstrom I.O."/>
            <person name="Guillou S."/>
            <person name="Cros-Aarteil S."/>
            <person name="Calhoun S."/>
            <person name="Haridas S."/>
            <person name="Kuo A."/>
            <person name="Mondo S."/>
            <person name="Pangilinan J."/>
            <person name="Riley R."/>
            <person name="LaButti K."/>
            <person name="Andreopoulos B."/>
            <person name="Lipzen A."/>
            <person name="Chen C."/>
            <person name="Yan M."/>
            <person name="Daum C."/>
            <person name="Ng V."/>
            <person name="Clum A."/>
            <person name="Steindorff A."/>
            <person name="Ohm R.A."/>
            <person name="Martin F."/>
            <person name="Silar P."/>
            <person name="Natvig D.O."/>
            <person name="Lalanne C."/>
            <person name="Gautier V."/>
            <person name="Ament-Velasquez S.L."/>
            <person name="Kruys A."/>
            <person name="Hutchinson M.I."/>
            <person name="Powell A.J."/>
            <person name="Barry K."/>
            <person name="Miller A.N."/>
            <person name="Grigoriev I.V."/>
            <person name="Debuchy R."/>
            <person name="Gladieux P."/>
            <person name="Hiltunen Thoren M."/>
            <person name="Johannesson H."/>
        </authorList>
    </citation>
    <scope>NUCLEOTIDE SEQUENCE</scope>
    <source>
        <strain evidence="2">CBS 508.74</strain>
    </source>
</reference>
<evidence type="ECO:0000256" key="1">
    <source>
        <dbReference type="SAM" id="SignalP"/>
    </source>
</evidence>
<accession>A0AAN6TEF7</accession>
<dbReference type="Proteomes" id="UP001302812">
    <property type="component" value="Unassembled WGS sequence"/>
</dbReference>
<gene>
    <name evidence="2" type="ORF">N656DRAFT_81211</name>
</gene>
<dbReference type="EMBL" id="MU853341">
    <property type="protein sequence ID" value="KAK4112907.1"/>
    <property type="molecule type" value="Genomic_DNA"/>
</dbReference>
<comment type="caution">
    <text evidence="2">The sequence shown here is derived from an EMBL/GenBank/DDBJ whole genome shotgun (WGS) entry which is preliminary data.</text>
</comment>
<sequence>MGCGSVAQRLLSLLSFHVATAHSIAAWSEAMLVTEPPRPQTTLFPYVEVARRVDSSFIGPVDRADFIGYKLMADGSFSAEFCYTQGDTVTTINTVIDCCPPGKSCYAGIGCSASYLINSILTSPATDKTTKSDCAAFAVPGTTCETRLVHEDLQVAEASTTQYGTRYVWIGCGNQPVPGLGTRDRYYRTLTAGAEGM</sequence>
<proteinExistence type="predicted"/>
<reference evidence="2" key="2">
    <citation type="submission" date="2023-05" db="EMBL/GenBank/DDBJ databases">
        <authorList>
            <consortium name="Lawrence Berkeley National Laboratory"/>
            <person name="Steindorff A."/>
            <person name="Hensen N."/>
            <person name="Bonometti L."/>
            <person name="Westerberg I."/>
            <person name="Brannstrom I.O."/>
            <person name="Guillou S."/>
            <person name="Cros-Aarteil S."/>
            <person name="Calhoun S."/>
            <person name="Haridas S."/>
            <person name="Kuo A."/>
            <person name="Mondo S."/>
            <person name="Pangilinan J."/>
            <person name="Riley R."/>
            <person name="Labutti K."/>
            <person name="Andreopoulos B."/>
            <person name="Lipzen A."/>
            <person name="Chen C."/>
            <person name="Yanf M."/>
            <person name="Daum C."/>
            <person name="Ng V."/>
            <person name="Clum A."/>
            <person name="Ohm R."/>
            <person name="Martin F."/>
            <person name="Silar P."/>
            <person name="Natvig D."/>
            <person name="Lalanne C."/>
            <person name="Gautier V."/>
            <person name="Ament-Velasquez S.L."/>
            <person name="Kruys A."/>
            <person name="Hutchinson M.I."/>
            <person name="Powell A.J."/>
            <person name="Barry K."/>
            <person name="Miller A.N."/>
            <person name="Grigoriev I.V."/>
            <person name="Debuchy R."/>
            <person name="Gladieux P."/>
            <person name="Thoren M.H."/>
            <person name="Johannesson H."/>
        </authorList>
    </citation>
    <scope>NUCLEOTIDE SEQUENCE</scope>
    <source>
        <strain evidence="2">CBS 508.74</strain>
    </source>
</reference>
<feature type="chain" id="PRO_5042868775" evidence="1">
    <location>
        <begin position="22"/>
        <end position="197"/>
    </location>
</feature>
<feature type="signal peptide" evidence="1">
    <location>
        <begin position="1"/>
        <end position="21"/>
    </location>
</feature>
<keyword evidence="1" id="KW-0732">Signal</keyword>
<protein>
    <submittedName>
        <fullName evidence="2">Uncharacterized protein</fullName>
    </submittedName>
</protein>